<evidence type="ECO:0000259" key="3">
    <source>
        <dbReference type="SMART" id="SM00642"/>
    </source>
</evidence>
<dbReference type="Gene3D" id="2.60.40.10">
    <property type="entry name" value="Immunoglobulins"/>
    <property type="match status" value="2"/>
</dbReference>
<dbReference type="OrthoDB" id="9805159at2"/>
<feature type="domain" description="Glycosyl hydrolase family 13 catalytic" evidence="3">
    <location>
        <begin position="365"/>
        <end position="724"/>
    </location>
</feature>
<dbReference type="Gene3D" id="3.90.400.10">
    <property type="entry name" value="Oligo-1,6-glucosidase, Domain 2"/>
    <property type="match status" value="1"/>
</dbReference>
<reference evidence="4 5" key="1">
    <citation type="submission" date="2015-01" db="EMBL/GenBank/DDBJ databases">
        <title>Jeotgalibacillus campisalis genome sequencing.</title>
        <authorList>
            <person name="Goh K.M."/>
            <person name="Chan K.-G."/>
            <person name="Yaakop A.S."/>
            <person name="Ee R."/>
            <person name="Gan H.M."/>
            <person name="Chan C.S."/>
        </authorList>
    </citation>
    <scope>NUCLEOTIDE SEQUENCE [LARGE SCALE GENOMIC DNA]</scope>
    <source>
        <strain evidence="4 5">SF-57</strain>
    </source>
</reference>
<dbReference type="InterPro" id="IPR017853">
    <property type="entry name" value="GH"/>
</dbReference>
<keyword evidence="1" id="KW-0326">Glycosidase</keyword>
<keyword evidence="5" id="KW-1185">Reference proteome</keyword>
<dbReference type="AlphaFoldDB" id="A0A0C2W4C4"/>
<dbReference type="SMART" id="SM00642">
    <property type="entry name" value="Aamy"/>
    <property type="match status" value="1"/>
</dbReference>
<accession>A0A0C2W4C4</accession>
<dbReference type="InterPro" id="IPR013780">
    <property type="entry name" value="Glyco_hydro_b"/>
</dbReference>
<dbReference type="InterPro" id="IPR013783">
    <property type="entry name" value="Ig-like_fold"/>
</dbReference>
<dbReference type="CDD" id="cd11338">
    <property type="entry name" value="AmyAc_CMD"/>
    <property type="match status" value="1"/>
</dbReference>
<dbReference type="Proteomes" id="UP000031972">
    <property type="component" value="Unassembled WGS sequence"/>
</dbReference>
<keyword evidence="1" id="KW-0378">Hydrolase</keyword>
<organism evidence="4 5">
    <name type="scientific">Jeotgalibacillus campisalis</name>
    <dbReference type="NCBI Taxonomy" id="220754"/>
    <lineage>
        <taxon>Bacteria</taxon>
        <taxon>Bacillati</taxon>
        <taxon>Bacillota</taxon>
        <taxon>Bacilli</taxon>
        <taxon>Bacillales</taxon>
        <taxon>Caryophanaceae</taxon>
        <taxon>Jeotgalibacillus</taxon>
    </lineage>
</organism>
<comment type="caution">
    <text evidence="4">The sequence shown here is derived from an EMBL/GenBank/DDBJ whole genome shotgun (WGS) entry which is preliminary data.</text>
</comment>
<dbReference type="GO" id="GO:0005975">
    <property type="term" value="P:carbohydrate metabolic process"/>
    <property type="evidence" value="ECO:0007669"/>
    <property type="project" value="InterPro"/>
</dbReference>
<dbReference type="SUPFAM" id="SSF51445">
    <property type="entry name" value="(Trans)glycosidases"/>
    <property type="match status" value="1"/>
</dbReference>
<protein>
    <recommendedName>
        <fullName evidence="3">Glycosyl hydrolase family 13 catalytic domain-containing protein</fullName>
    </recommendedName>
</protein>
<dbReference type="Gene3D" id="2.60.40.1180">
    <property type="entry name" value="Golgi alpha-mannosidase II"/>
    <property type="match status" value="1"/>
</dbReference>
<dbReference type="InterPro" id="IPR045857">
    <property type="entry name" value="O16G_dom_2"/>
</dbReference>
<gene>
    <name evidence="4" type="ORF">KR50_07840</name>
</gene>
<name>A0A0C2W4C4_9BACL</name>
<dbReference type="PANTHER" id="PTHR10357">
    <property type="entry name" value="ALPHA-AMYLASE FAMILY MEMBER"/>
    <property type="match status" value="1"/>
</dbReference>
<evidence type="ECO:0000313" key="4">
    <source>
        <dbReference type="EMBL" id="KIL50903.1"/>
    </source>
</evidence>
<dbReference type="GO" id="GO:0016798">
    <property type="term" value="F:hydrolase activity, acting on glycosyl bonds"/>
    <property type="evidence" value="ECO:0007669"/>
    <property type="project" value="UniProtKB-KW"/>
</dbReference>
<dbReference type="PATRIC" id="fig|220754.4.peg.804"/>
<evidence type="ECO:0000313" key="5">
    <source>
        <dbReference type="Proteomes" id="UP000031972"/>
    </source>
</evidence>
<dbReference type="Gene3D" id="3.20.20.80">
    <property type="entry name" value="Glycosidases"/>
    <property type="match status" value="1"/>
</dbReference>
<feature type="signal peptide" evidence="2">
    <location>
        <begin position="1"/>
        <end position="30"/>
    </location>
</feature>
<dbReference type="RefSeq" id="WP_041055124.1">
    <property type="nucleotide sequence ID" value="NZ_JXRR01000008.1"/>
</dbReference>
<feature type="chain" id="PRO_5002173396" description="Glycosyl hydrolase family 13 catalytic domain-containing protein" evidence="2">
    <location>
        <begin position="31"/>
        <end position="913"/>
    </location>
</feature>
<proteinExistence type="predicted"/>
<evidence type="ECO:0000256" key="2">
    <source>
        <dbReference type="SAM" id="SignalP"/>
    </source>
</evidence>
<evidence type="ECO:0000256" key="1">
    <source>
        <dbReference type="ARBA" id="ARBA00023295"/>
    </source>
</evidence>
<dbReference type="SUPFAM" id="SSF51011">
    <property type="entry name" value="Glycosyl hydrolase domain"/>
    <property type="match status" value="1"/>
</dbReference>
<dbReference type="InterPro" id="IPR006047">
    <property type="entry name" value="GH13_cat_dom"/>
</dbReference>
<keyword evidence="2" id="KW-0732">Signal</keyword>
<dbReference type="EMBL" id="JXRR01000008">
    <property type="protein sequence ID" value="KIL50903.1"/>
    <property type="molecule type" value="Genomic_DNA"/>
</dbReference>
<dbReference type="Pfam" id="PF00128">
    <property type="entry name" value="Alpha-amylase"/>
    <property type="match status" value="1"/>
</dbReference>
<sequence>MKRLTVVLLSFVLLVSFIVAPLLSVPQAMAEEAPYDSVVLRGSAAPLDWSSNQNPLTYDEESKTWESAPIPLTGGTALEFKYVYNGEWMQGDNLVFTPDRDGNYVFIFYPEEERKVDVRLADDYEGSITLKLTVPDTTPQWAIPTVATNLNAYNYELTSLQKGEGPNEWVLEIEGNFGEELQYLYGLGAEQYKENKEEKRTAVFSKEGTIIEDTVESWVAVPIAENVTHDFQHTPFLPTKKDSVTVKTTVEHYGPIDSGAVYYTANGSSPNGKRGESEKSKVVPLNVDSTTEQENGLFITVLSGVIPKQPDQSRVKYKIDVWHSEGEGSQFADTNSFDQKEATEFAYYVDNFQSPQWAKDASIYHVFVDRFYDGNTANNEPVDPDLPYDEQLKGWMGGDLEGVKKKVRYIQELGFDTIWISPVFEGPYSHGYHPTDFKKIDERFGDEKIMKELITEAHRRKMKVVYDFVPNHTSSGHPFFEDAKAKGEGSPFYNWYTFTEWPNQYNTFYGIPELPELNNDNLATRRYVLGNVVPYWLRQLKFDGFRLDYAKGPSYSYWVDFRHAVKKTNPNAFIFGEVWDTREKINSYAGKLDGALDFGLADTMVNVFAKDSSMTELSTTIADNLSTYPKEYQMVTFLDNHDKPRFLFEAEGDVNKLKLAAAAQFTLPGTPAVYYGTEVGLSQSKDHNLVPDWKDRYYRELMPWKKEDQDLELKKFYKDLVALRNKEQALRTGSFKEISVTEDVFVYERSTKNKKFLVVLNKGDASGLSLNTIYNQPSLEGVKLRDAMDRRKSVQPKKGELTVRMAAQSFTVYEVSGKLEQAAPDEAKKYKEVIVRGSEPFNWENNDFSLSYDTNEKVWKTKPVKLSAGQRVEFKFVRDGEWLEGDNLVYTAETEKEYVFVFNALDERKVDVR</sequence>